<reference evidence="5 6" key="1">
    <citation type="submission" date="2022-09" db="EMBL/GenBank/DDBJ databases">
        <title>The outer-membrane cytochrome OmcA is essential for infection of Shewanella oneidensis by a zebrafish-associated bacteriophage.</title>
        <authorList>
            <person name="Grenfell A.W."/>
            <person name="Intile P."/>
            <person name="Mcfarlane J."/>
            <person name="Leung D."/>
            <person name="Abdalla K."/>
            <person name="Wold M."/>
            <person name="Kees E."/>
            <person name="Gralnick J."/>
        </authorList>
    </citation>
    <scope>NUCLEOTIDE SEQUENCE [LARGE SCALE GENOMIC DNA]</scope>
    <source>
        <strain evidence="5 6">NF-5</strain>
    </source>
</reference>
<protein>
    <submittedName>
        <fullName evidence="5">HipA domain-containing protein</fullName>
    </submittedName>
</protein>
<evidence type="ECO:0000259" key="4">
    <source>
        <dbReference type="Pfam" id="PF07804"/>
    </source>
</evidence>
<dbReference type="InterPro" id="IPR052028">
    <property type="entry name" value="HipA_Ser/Thr_kinase"/>
</dbReference>
<keyword evidence="3" id="KW-0418">Kinase</keyword>
<evidence type="ECO:0000256" key="3">
    <source>
        <dbReference type="ARBA" id="ARBA00022777"/>
    </source>
</evidence>
<comment type="caution">
    <text evidence="5">The sequence shown here is derived from an EMBL/GenBank/DDBJ whole genome shotgun (WGS) entry which is preliminary data.</text>
</comment>
<feature type="domain" description="HipA-like C-terminal" evidence="4">
    <location>
        <begin position="414"/>
        <end position="645"/>
    </location>
</feature>
<dbReference type="Gene3D" id="1.10.1070.20">
    <property type="match status" value="1"/>
</dbReference>
<evidence type="ECO:0000313" key="6">
    <source>
        <dbReference type="Proteomes" id="UP001159075"/>
    </source>
</evidence>
<keyword evidence="6" id="KW-1185">Reference proteome</keyword>
<evidence type="ECO:0000256" key="2">
    <source>
        <dbReference type="ARBA" id="ARBA00022679"/>
    </source>
</evidence>
<dbReference type="EMBL" id="JAOTLW010000020">
    <property type="protein sequence ID" value="MDI5833274.1"/>
    <property type="molecule type" value="Genomic_DNA"/>
</dbReference>
<accession>A0ABT6UFN4</accession>
<dbReference type="InterPro" id="IPR012893">
    <property type="entry name" value="HipA-like_C"/>
</dbReference>
<sequence length="733" mass="82404">MVIPIFFVGVNITKRQGADALNSGELLRLGRGIYIDNVFKLEQYSSLGPQQQLNSLNETISSFAPWIASHITPYATLIASSAYFGQSNKFGRLYIDGVTSGRTSSICEAFFDDNKEHLGNNISKFSSADISLTLERVRTKEAVQESERTSVLLPDSLLSNVELLRYSDSIDSLNNLKNMSAYVTTPQRTLVDVCRWPSDDERSINDVDFVDLCSTAGVSFSPENIANDKAIINEIAALPSATTMVKVELMKRIETLFNPMALKSKEVEEAISLARIQYRINHPKSIFEVFHYERKVANLVDTGNHEWAIRGEGWLMPLDPYDLRMPPIISNLMPEIVKITPPQYLDFFRSSSRFMSNIQIVEFGCHKSPNDYHTTLLTEDDFFRGLISGVPNFSEGNFDFENTNLALHEDIPRVSGMQIKLPMHLESTANGLEMSLARGKSFTHMLKLASNNQQSLIIGEWVGMHISRAIGANTARFQLVDLSSSNGHRLGYVTERFDIDTQESGNEYVSCDLCSVMGWQSEDKYKGSLEIATEIIKLNSVDFESDKFGLLAMIVACLLSDNTDLHMKNISLIKNEATEEGFRLAPVYDMVVTSVIPAYSHGKLALPMNGTNEPNLSDIVTYAQNSLGINPEQTRNYIEIACNQVRGLMDSLIESFEFKHIPMHANALSRCYEAVNKRLMLFQPSMERQREQIAEAERTNAMTVEELMAHHERQEAIGKAEADYENNPPRFSF</sequence>
<dbReference type="PANTHER" id="PTHR37419">
    <property type="entry name" value="SERINE/THREONINE-PROTEIN KINASE TOXIN HIPA"/>
    <property type="match status" value="1"/>
</dbReference>
<dbReference type="PANTHER" id="PTHR37419:SF1">
    <property type="entry name" value="SERINE_THREONINE-PROTEIN KINASE TOXIN HIPA"/>
    <property type="match status" value="1"/>
</dbReference>
<organism evidence="5 6">
    <name type="scientific">Shewanella xiamenensis</name>
    <dbReference type="NCBI Taxonomy" id="332186"/>
    <lineage>
        <taxon>Bacteria</taxon>
        <taxon>Pseudomonadati</taxon>
        <taxon>Pseudomonadota</taxon>
        <taxon>Gammaproteobacteria</taxon>
        <taxon>Alteromonadales</taxon>
        <taxon>Shewanellaceae</taxon>
        <taxon>Shewanella</taxon>
    </lineage>
</organism>
<comment type="similarity">
    <text evidence="1">Belongs to the HipA Ser/Thr kinase family.</text>
</comment>
<evidence type="ECO:0000313" key="5">
    <source>
        <dbReference type="EMBL" id="MDI5833274.1"/>
    </source>
</evidence>
<keyword evidence="2" id="KW-0808">Transferase</keyword>
<gene>
    <name evidence="5" type="ORF">ODY93_16960</name>
</gene>
<dbReference type="Proteomes" id="UP001159075">
    <property type="component" value="Unassembled WGS sequence"/>
</dbReference>
<dbReference type="Pfam" id="PF07804">
    <property type="entry name" value="HipA_C"/>
    <property type="match status" value="1"/>
</dbReference>
<name>A0ABT6UFN4_9GAMM</name>
<dbReference type="RefSeq" id="WP_282679812.1">
    <property type="nucleotide sequence ID" value="NZ_CP106875.1"/>
</dbReference>
<evidence type="ECO:0000256" key="1">
    <source>
        <dbReference type="ARBA" id="ARBA00010164"/>
    </source>
</evidence>
<proteinExistence type="inferred from homology"/>